<evidence type="ECO:0000256" key="6">
    <source>
        <dbReference type="ARBA" id="ARBA00022989"/>
    </source>
</evidence>
<dbReference type="EMBL" id="JACJJW010000047">
    <property type="protein sequence ID" value="MBM6759597.1"/>
    <property type="molecule type" value="Genomic_DNA"/>
</dbReference>
<keyword evidence="10" id="KW-1185">Reference proteome</keyword>
<dbReference type="NCBIfam" id="TIGR03426">
    <property type="entry name" value="shape_MreD"/>
    <property type="match status" value="1"/>
</dbReference>
<keyword evidence="7 8" id="KW-0472">Membrane</keyword>
<evidence type="ECO:0000313" key="9">
    <source>
        <dbReference type="EMBL" id="MBM6759597.1"/>
    </source>
</evidence>
<keyword evidence="4 8" id="KW-0812">Transmembrane</keyword>
<evidence type="ECO:0000256" key="4">
    <source>
        <dbReference type="ARBA" id="ARBA00022692"/>
    </source>
</evidence>
<evidence type="ECO:0000256" key="5">
    <source>
        <dbReference type="ARBA" id="ARBA00022960"/>
    </source>
</evidence>
<name>A0ABS2EY37_9BACE</name>
<reference evidence="9 10" key="1">
    <citation type="journal article" date="2021" name="Sci. Rep.">
        <title>The distribution of antibiotic resistance genes in chicken gut microbiota commensals.</title>
        <authorList>
            <person name="Juricova H."/>
            <person name="Matiasovicova J."/>
            <person name="Kubasova T."/>
            <person name="Cejkova D."/>
            <person name="Rychlik I."/>
        </authorList>
    </citation>
    <scope>NUCLEOTIDE SEQUENCE [LARGE SCALE GENOMIC DNA]</scope>
    <source>
        <strain evidence="9 10">An801</strain>
    </source>
</reference>
<gene>
    <name evidence="9" type="primary">mreD</name>
    <name evidence="9" type="ORF">H6A31_13060</name>
</gene>
<dbReference type="RefSeq" id="WP_204476932.1">
    <property type="nucleotide sequence ID" value="NZ_CATVUC010000005.1"/>
</dbReference>
<dbReference type="InterPro" id="IPR007227">
    <property type="entry name" value="Cell_shape_determining_MreD"/>
</dbReference>
<comment type="caution">
    <text evidence="9">The sequence shown here is derived from an EMBL/GenBank/DDBJ whole genome shotgun (WGS) entry which is preliminary data.</text>
</comment>
<sequence>MMQYIIRLKWFIILVLLQALVLNHIHFEQYATPLLYIYFLLKINSGNSRKGLLLWAFFLGLCIDVFSNTPGLNAAASVLTAFCRPWILRLFSLRDTTENFEPGIYQMGFTPFFRYTLTLVLLHAVILNLLDMFSFAKPQILLLKIASDAAITLILILCIDSVRRKK</sequence>
<accession>A0ABS2EY37</accession>
<evidence type="ECO:0000256" key="2">
    <source>
        <dbReference type="ARBA" id="ARBA00007776"/>
    </source>
</evidence>
<evidence type="ECO:0000256" key="3">
    <source>
        <dbReference type="ARBA" id="ARBA00022475"/>
    </source>
</evidence>
<feature type="transmembrane region" description="Helical" evidence="8">
    <location>
        <begin position="112"/>
        <end position="130"/>
    </location>
</feature>
<keyword evidence="6 8" id="KW-1133">Transmembrane helix</keyword>
<keyword evidence="5" id="KW-0133">Cell shape</keyword>
<feature type="transmembrane region" description="Helical" evidence="8">
    <location>
        <begin position="142"/>
        <end position="162"/>
    </location>
</feature>
<proteinExistence type="inferred from homology"/>
<evidence type="ECO:0000256" key="7">
    <source>
        <dbReference type="ARBA" id="ARBA00023136"/>
    </source>
</evidence>
<evidence type="ECO:0000313" key="10">
    <source>
        <dbReference type="Proteomes" id="UP000703295"/>
    </source>
</evidence>
<keyword evidence="3" id="KW-1003">Cell membrane</keyword>
<feature type="transmembrane region" description="Helical" evidence="8">
    <location>
        <begin position="51"/>
        <end position="67"/>
    </location>
</feature>
<evidence type="ECO:0000256" key="8">
    <source>
        <dbReference type="SAM" id="Phobius"/>
    </source>
</evidence>
<organism evidence="9 10">
    <name type="scientific">Bacteroides mediterraneensis</name>
    <dbReference type="NCBI Taxonomy" id="1841856"/>
    <lineage>
        <taxon>Bacteria</taxon>
        <taxon>Pseudomonadati</taxon>
        <taxon>Bacteroidota</taxon>
        <taxon>Bacteroidia</taxon>
        <taxon>Bacteroidales</taxon>
        <taxon>Bacteroidaceae</taxon>
        <taxon>Bacteroides</taxon>
    </lineage>
</organism>
<protein>
    <submittedName>
        <fullName evidence="9">Rod shape-determining protein MreD</fullName>
    </submittedName>
</protein>
<evidence type="ECO:0000256" key="1">
    <source>
        <dbReference type="ARBA" id="ARBA00004651"/>
    </source>
</evidence>
<dbReference type="Proteomes" id="UP000703295">
    <property type="component" value="Unassembled WGS sequence"/>
</dbReference>
<comment type="similarity">
    <text evidence="2">Belongs to the MreD family.</text>
</comment>
<comment type="subcellular location">
    <subcellularLocation>
        <location evidence="1">Cell membrane</location>
        <topology evidence="1">Multi-pass membrane protein</topology>
    </subcellularLocation>
</comment>